<feature type="transmembrane region" description="Helical" evidence="6">
    <location>
        <begin position="43"/>
        <end position="64"/>
    </location>
</feature>
<feature type="transmembrane region" description="Helical" evidence="6">
    <location>
        <begin position="121"/>
        <end position="139"/>
    </location>
</feature>
<dbReference type="Pfam" id="PF13520">
    <property type="entry name" value="AA_permease_2"/>
    <property type="match status" value="1"/>
</dbReference>
<keyword evidence="4 6" id="KW-1133">Transmembrane helix</keyword>
<dbReference type="PANTHER" id="PTHR42770:SF13">
    <property type="entry name" value="L-METHIONINE_BRANCHED-CHAIN AMINO ACID EXPORTER YJEH"/>
    <property type="match status" value="1"/>
</dbReference>
<feature type="transmembrane region" description="Helical" evidence="6">
    <location>
        <begin position="183"/>
        <end position="201"/>
    </location>
</feature>
<evidence type="ECO:0000256" key="4">
    <source>
        <dbReference type="ARBA" id="ARBA00022989"/>
    </source>
</evidence>
<dbReference type="GO" id="GO:0022857">
    <property type="term" value="F:transmembrane transporter activity"/>
    <property type="evidence" value="ECO:0007669"/>
    <property type="project" value="InterPro"/>
</dbReference>
<evidence type="ECO:0000256" key="6">
    <source>
        <dbReference type="SAM" id="Phobius"/>
    </source>
</evidence>
<protein>
    <submittedName>
        <fullName evidence="7">Amino acid permease</fullName>
    </submittedName>
</protein>
<dbReference type="PIRSF" id="PIRSF006060">
    <property type="entry name" value="AA_transporter"/>
    <property type="match status" value="1"/>
</dbReference>
<dbReference type="GO" id="GO:0005886">
    <property type="term" value="C:plasma membrane"/>
    <property type="evidence" value="ECO:0007669"/>
    <property type="project" value="UniProtKB-SubCell"/>
</dbReference>
<evidence type="ECO:0000313" key="8">
    <source>
        <dbReference type="Proteomes" id="UP001078573"/>
    </source>
</evidence>
<dbReference type="PROSITE" id="PS51257">
    <property type="entry name" value="PROKAR_LIPOPROTEIN"/>
    <property type="match status" value="1"/>
</dbReference>
<feature type="transmembrane region" description="Helical" evidence="6">
    <location>
        <begin position="270"/>
        <end position="293"/>
    </location>
</feature>
<sequence>MLPELQRSITWIQGTALTIGAVLGCGILILPSVTADAAGPASLFVWVFMSFLSFLLVGTLARLVKIAPSAGGITAYVQLAFQKKAGAVLGWIMLGSVPIGVPVIALTGAHYVSYVTEVSDWQITLIACCMLAVSILLHMRGIQLSANISTLVICVIVFLLVTSVAVSLPHVKAAEFEPFLPHGWSAAGSVSVMIFFSFVGWEMITPLAEEFHRPEKDVPISLFLGAACVAGLYIMLSFVTVGTHSYGENGENGEIASLAMLISKGAGESGVYVTVCLALFITFATIHANIAGFSRMVYALAREGHIPVYFGKLSETKHTPIRVLTALAAVFGLVLGSYGLFQIDLTTLLKGPSAAFIASYICTMAAAMKLLSWRDSGWWMAFGAFAACAVIYSFSGWALLYPAALAAAGYLYMKTKECREKKLDHVS</sequence>
<organism evidence="7 8">
    <name type="scientific">Bacillus spizizenii</name>
    <name type="common">Bacillus subtilis subsp. spizizenii</name>
    <dbReference type="NCBI Taxonomy" id="96241"/>
    <lineage>
        <taxon>Bacteria</taxon>
        <taxon>Bacillati</taxon>
        <taxon>Bacillota</taxon>
        <taxon>Bacilli</taxon>
        <taxon>Bacillales</taxon>
        <taxon>Bacillaceae</taxon>
        <taxon>Bacillus</taxon>
    </lineage>
</organism>
<name>A0A9Q4HGQ8_BACSC</name>
<proteinExistence type="predicted"/>
<dbReference type="Gene3D" id="1.20.1740.10">
    <property type="entry name" value="Amino acid/polyamine transporter I"/>
    <property type="match status" value="1"/>
</dbReference>
<feature type="transmembrane region" description="Helical" evidence="6">
    <location>
        <begin position="85"/>
        <end position="109"/>
    </location>
</feature>
<reference evidence="7" key="1">
    <citation type="submission" date="2022-02" db="EMBL/GenBank/DDBJ databases">
        <title>Crop Bioprotection Bacillus Genome Sequencing.</title>
        <authorList>
            <person name="Dunlap C."/>
        </authorList>
    </citation>
    <scope>NUCLEOTIDE SEQUENCE</scope>
    <source>
        <strain evidence="7">WR1O2A-53</strain>
    </source>
</reference>
<evidence type="ECO:0000256" key="2">
    <source>
        <dbReference type="ARBA" id="ARBA00022475"/>
    </source>
</evidence>
<dbReference type="EMBL" id="JALAPQ010000004">
    <property type="protein sequence ID" value="MCY8456092.1"/>
    <property type="molecule type" value="Genomic_DNA"/>
</dbReference>
<evidence type="ECO:0000313" key="7">
    <source>
        <dbReference type="EMBL" id="MCY8456092.1"/>
    </source>
</evidence>
<keyword evidence="5 6" id="KW-0472">Membrane</keyword>
<evidence type="ECO:0000256" key="1">
    <source>
        <dbReference type="ARBA" id="ARBA00004651"/>
    </source>
</evidence>
<dbReference type="PANTHER" id="PTHR42770">
    <property type="entry name" value="AMINO ACID TRANSPORTER-RELATED"/>
    <property type="match status" value="1"/>
</dbReference>
<evidence type="ECO:0000256" key="5">
    <source>
        <dbReference type="ARBA" id="ARBA00023136"/>
    </source>
</evidence>
<accession>A0A9Q4HGQ8</accession>
<feature type="transmembrane region" description="Helical" evidence="6">
    <location>
        <begin position="378"/>
        <end position="400"/>
    </location>
</feature>
<dbReference type="InterPro" id="IPR050367">
    <property type="entry name" value="APC_superfamily"/>
</dbReference>
<feature type="transmembrane region" description="Helical" evidence="6">
    <location>
        <begin position="353"/>
        <end position="371"/>
    </location>
</feature>
<comment type="subcellular location">
    <subcellularLocation>
        <location evidence="1">Cell membrane</location>
        <topology evidence="1">Multi-pass membrane protein</topology>
    </subcellularLocation>
</comment>
<keyword evidence="2" id="KW-1003">Cell membrane</keyword>
<dbReference type="AlphaFoldDB" id="A0A9Q4HGQ8"/>
<feature type="transmembrane region" description="Helical" evidence="6">
    <location>
        <begin position="222"/>
        <end position="241"/>
    </location>
</feature>
<feature type="transmembrane region" description="Helical" evidence="6">
    <location>
        <begin position="321"/>
        <end position="341"/>
    </location>
</feature>
<feature type="transmembrane region" description="Helical" evidence="6">
    <location>
        <begin position="12"/>
        <end position="31"/>
    </location>
</feature>
<dbReference type="InterPro" id="IPR002293">
    <property type="entry name" value="AA/rel_permease1"/>
</dbReference>
<evidence type="ECO:0000256" key="3">
    <source>
        <dbReference type="ARBA" id="ARBA00022692"/>
    </source>
</evidence>
<comment type="caution">
    <text evidence="7">The sequence shown here is derived from an EMBL/GenBank/DDBJ whole genome shotgun (WGS) entry which is preliminary data.</text>
</comment>
<gene>
    <name evidence="7" type="ORF">MOC89_04180</name>
</gene>
<feature type="transmembrane region" description="Helical" evidence="6">
    <location>
        <begin position="151"/>
        <end position="171"/>
    </location>
</feature>
<keyword evidence="3 6" id="KW-0812">Transmembrane</keyword>
<dbReference type="Proteomes" id="UP001078573">
    <property type="component" value="Unassembled WGS sequence"/>
</dbReference>